<evidence type="ECO:0000256" key="5">
    <source>
        <dbReference type="ARBA" id="ARBA00048391"/>
    </source>
</evidence>
<comment type="catalytic activity">
    <reaction evidence="5">
        <text>L-glutaminyl-[peptide chain release factor] + S-adenosyl-L-methionine = N(5)-methyl-L-glutaminyl-[peptide chain release factor] + S-adenosyl-L-homocysteine + H(+)</text>
        <dbReference type="Rhea" id="RHEA:42896"/>
        <dbReference type="Rhea" id="RHEA-COMP:10271"/>
        <dbReference type="Rhea" id="RHEA-COMP:10272"/>
        <dbReference type="ChEBI" id="CHEBI:15378"/>
        <dbReference type="ChEBI" id="CHEBI:30011"/>
        <dbReference type="ChEBI" id="CHEBI:57856"/>
        <dbReference type="ChEBI" id="CHEBI:59789"/>
        <dbReference type="ChEBI" id="CHEBI:61891"/>
        <dbReference type="EC" id="2.1.1.297"/>
    </reaction>
</comment>
<name>A0A7I8VLL7_9ANNE</name>
<evidence type="ECO:0000256" key="3">
    <source>
        <dbReference type="ARBA" id="ARBA00022679"/>
    </source>
</evidence>
<keyword evidence="4" id="KW-0949">S-adenosyl-L-methionine</keyword>
<dbReference type="Proteomes" id="UP000549394">
    <property type="component" value="Unassembled WGS sequence"/>
</dbReference>
<dbReference type="InterPro" id="IPR007848">
    <property type="entry name" value="Small_mtfrase_dom"/>
</dbReference>
<dbReference type="InterPro" id="IPR004556">
    <property type="entry name" value="HemK-like"/>
</dbReference>
<evidence type="ECO:0000313" key="8">
    <source>
        <dbReference type="Proteomes" id="UP000549394"/>
    </source>
</evidence>
<protein>
    <recommendedName>
        <fullName evidence="1">peptide chain release factor N(5)-glutamine methyltransferase</fullName>
        <ecNumber evidence="1">2.1.1.297</ecNumber>
    </recommendedName>
</protein>
<keyword evidence="2" id="KW-0489">Methyltransferase</keyword>
<evidence type="ECO:0000313" key="7">
    <source>
        <dbReference type="EMBL" id="CAD5117192.1"/>
    </source>
</evidence>
<feature type="domain" description="Methyltransferase small" evidence="6">
    <location>
        <begin position="119"/>
        <end position="203"/>
    </location>
</feature>
<dbReference type="GO" id="GO:0005739">
    <property type="term" value="C:mitochondrion"/>
    <property type="evidence" value="ECO:0007669"/>
    <property type="project" value="TreeGrafter"/>
</dbReference>
<dbReference type="InterPro" id="IPR029063">
    <property type="entry name" value="SAM-dependent_MTases_sf"/>
</dbReference>
<dbReference type="EMBL" id="CAJFCJ010000007">
    <property type="protein sequence ID" value="CAD5117192.1"/>
    <property type="molecule type" value="Genomic_DNA"/>
</dbReference>
<dbReference type="Gene3D" id="3.40.50.150">
    <property type="entry name" value="Vaccinia Virus protein VP39"/>
    <property type="match status" value="1"/>
</dbReference>
<accession>A0A7I8VLL7</accession>
<dbReference type="GO" id="GO:0003676">
    <property type="term" value="F:nucleic acid binding"/>
    <property type="evidence" value="ECO:0007669"/>
    <property type="project" value="InterPro"/>
</dbReference>
<reference evidence="7 8" key="1">
    <citation type="submission" date="2020-08" db="EMBL/GenBank/DDBJ databases">
        <authorList>
            <person name="Hejnol A."/>
        </authorList>
    </citation>
    <scope>NUCLEOTIDE SEQUENCE [LARGE SCALE GENOMIC DNA]</scope>
</reference>
<dbReference type="InterPro" id="IPR050320">
    <property type="entry name" value="N5-glutamine_MTase"/>
</dbReference>
<dbReference type="NCBIfam" id="TIGR00536">
    <property type="entry name" value="hemK_fam"/>
    <property type="match status" value="1"/>
</dbReference>
<evidence type="ECO:0000259" key="6">
    <source>
        <dbReference type="Pfam" id="PF05175"/>
    </source>
</evidence>
<dbReference type="InterPro" id="IPR002052">
    <property type="entry name" value="DNA_methylase_N6_adenine_CS"/>
</dbReference>
<dbReference type="PANTHER" id="PTHR18895:SF74">
    <property type="entry name" value="MTRF1L RELEASE FACTOR GLUTAMINE METHYLTRANSFERASE"/>
    <property type="match status" value="1"/>
</dbReference>
<dbReference type="Gene3D" id="1.10.8.10">
    <property type="entry name" value="DNA helicase RuvA subunit, C-terminal domain"/>
    <property type="match status" value="1"/>
</dbReference>
<dbReference type="CDD" id="cd02440">
    <property type="entry name" value="AdoMet_MTases"/>
    <property type="match status" value="1"/>
</dbReference>
<dbReference type="GO" id="GO:0032259">
    <property type="term" value="P:methylation"/>
    <property type="evidence" value="ECO:0007669"/>
    <property type="project" value="UniProtKB-KW"/>
</dbReference>
<organism evidence="7 8">
    <name type="scientific">Dimorphilus gyrociliatus</name>
    <dbReference type="NCBI Taxonomy" id="2664684"/>
    <lineage>
        <taxon>Eukaryota</taxon>
        <taxon>Metazoa</taxon>
        <taxon>Spiralia</taxon>
        <taxon>Lophotrochozoa</taxon>
        <taxon>Annelida</taxon>
        <taxon>Polychaeta</taxon>
        <taxon>Polychaeta incertae sedis</taxon>
        <taxon>Dinophilidae</taxon>
        <taxon>Dimorphilus</taxon>
    </lineage>
</organism>
<keyword evidence="3" id="KW-0808">Transferase</keyword>
<evidence type="ECO:0000256" key="1">
    <source>
        <dbReference type="ARBA" id="ARBA00012771"/>
    </source>
</evidence>
<dbReference type="EC" id="2.1.1.297" evidence="1"/>
<dbReference type="PROSITE" id="PS00092">
    <property type="entry name" value="N6_MTASE"/>
    <property type="match status" value="1"/>
</dbReference>
<dbReference type="PANTHER" id="PTHR18895">
    <property type="entry name" value="HEMK METHYLTRANSFERASE"/>
    <property type="match status" value="1"/>
</dbReference>
<gene>
    <name evidence="7" type="ORF">DGYR_LOCUS5746</name>
</gene>
<dbReference type="OrthoDB" id="269872at2759"/>
<keyword evidence="8" id="KW-1185">Reference proteome</keyword>
<sequence>MNIRALYRLFTSEGIPEPLSSAKYILSFAAQNRHKIKRGEAEKPGYDNDTDVTDDKVKRVYKMIWKRLERQPMQYILGEWQWGNIELFVKKPVFIPRPETEDLVNLSIDKIRNSFPAKEVTGLDLCCGSGAIGISLLKNISNLQQITSIDMSNQACELTTLNSEKNNVSSKMTVLQARIDELPGILKRKYDFIVTNPPYVPDIDMEYIEDEVAIYEDPIALRGGHDGLNVIRKIIEVAPKFLKESGLIFMEMDSSHYKYIPNLLKDLNSPLTHISNEKDRFGLYRFSIFTLKD</sequence>
<proteinExistence type="predicted"/>
<evidence type="ECO:0000256" key="2">
    <source>
        <dbReference type="ARBA" id="ARBA00022603"/>
    </source>
</evidence>
<dbReference type="GO" id="GO:0102559">
    <property type="term" value="F:peptide chain release factor N(5)-glutamine methyltransferase activity"/>
    <property type="evidence" value="ECO:0007669"/>
    <property type="project" value="UniProtKB-EC"/>
</dbReference>
<dbReference type="Pfam" id="PF05175">
    <property type="entry name" value="MTS"/>
    <property type="match status" value="1"/>
</dbReference>
<dbReference type="AlphaFoldDB" id="A0A7I8VLL7"/>
<comment type="caution">
    <text evidence="7">The sequence shown here is derived from an EMBL/GenBank/DDBJ whole genome shotgun (WGS) entry which is preliminary data.</text>
</comment>
<evidence type="ECO:0000256" key="4">
    <source>
        <dbReference type="ARBA" id="ARBA00022691"/>
    </source>
</evidence>
<dbReference type="SUPFAM" id="SSF53335">
    <property type="entry name" value="S-adenosyl-L-methionine-dependent methyltransferases"/>
    <property type="match status" value="1"/>
</dbReference>